<proteinExistence type="predicted"/>
<evidence type="ECO:0008006" key="3">
    <source>
        <dbReference type="Google" id="ProtNLM"/>
    </source>
</evidence>
<name>A0A9W6L9A0_9BACT</name>
<dbReference type="Proteomes" id="UP001144372">
    <property type="component" value="Unassembled WGS sequence"/>
</dbReference>
<accession>A0A9W6L9A0</accession>
<reference evidence="1" key="1">
    <citation type="submission" date="2022-12" db="EMBL/GenBank/DDBJ databases">
        <title>Reference genome sequencing for broad-spectrum identification of bacterial and archaeal isolates by mass spectrometry.</title>
        <authorList>
            <person name="Sekiguchi Y."/>
            <person name="Tourlousse D.M."/>
        </authorList>
    </citation>
    <scope>NUCLEOTIDE SEQUENCE</scope>
    <source>
        <strain evidence="1">ASRB1</strain>
    </source>
</reference>
<sequence>MNQKMIKYIIILFFLLSFLFVGPAFAHKVNVFAYAEGGKIYIESYFPDGKSVEGGRIEILDSQNQKVAEGVTDKEGKCVLPIPKKDDLTIVINASMGHKNSFLLKKSELGE</sequence>
<gene>
    <name evidence="1" type="ORF">DAMNIGENAA_28320</name>
</gene>
<evidence type="ECO:0000313" key="1">
    <source>
        <dbReference type="EMBL" id="GLI35399.1"/>
    </source>
</evidence>
<keyword evidence="2" id="KW-1185">Reference proteome</keyword>
<comment type="caution">
    <text evidence="1">The sequence shown here is derived from an EMBL/GenBank/DDBJ whole genome shotgun (WGS) entry which is preliminary data.</text>
</comment>
<organism evidence="1 2">
    <name type="scientific">Desulforhabdus amnigena</name>
    <dbReference type="NCBI Taxonomy" id="40218"/>
    <lineage>
        <taxon>Bacteria</taxon>
        <taxon>Pseudomonadati</taxon>
        <taxon>Thermodesulfobacteriota</taxon>
        <taxon>Syntrophobacteria</taxon>
        <taxon>Syntrophobacterales</taxon>
        <taxon>Syntrophobacteraceae</taxon>
        <taxon>Desulforhabdus</taxon>
    </lineage>
</organism>
<protein>
    <recommendedName>
        <fullName evidence="3">Nickel transport protein</fullName>
    </recommendedName>
</protein>
<evidence type="ECO:0000313" key="2">
    <source>
        <dbReference type="Proteomes" id="UP001144372"/>
    </source>
</evidence>
<dbReference type="AlphaFoldDB" id="A0A9W6L9A0"/>
<dbReference type="EMBL" id="BSDR01000001">
    <property type="protein sequence ID" value="GLI35399.1"/>
    <property type="molecule type" value="Genomic_DNA"/>
</dbReference>